<protein>
    <recommendedName>
        <fullName evidence="4">DNA topoisomerase IV subunit B</fullName>
    </recommendedName>
</protein>
<keyword evidence="1" id="KW-0732">Signal</keyword>
<dbReference type="InterPro" id="IPR025348">
    <property type="entry name" value="DUF4252"/>
</dbReference>
<dbReference type="Proteomes" id="UP000028521">
    <property type="component" value="Unassembled WGS sequence"/>
</dbReference>
<feature type="chain" id="PRO_5001783011" description="DNA topoisomerase IV subunit B" evidence="1">
    <location>
        <begin position="22"/>
        <end position="188"/>
    </location>
</feature>
<gene>
    <name evidence="2" type="ORF">IA57_00870</name>
</gene>
<sequence length="188" mass="21160">MKNRIALLIMAIMLLPLTASAQDIFAKYSENPDVTYVSIKPKMFQMLAKMDINTDDPEAQEYLNMVNSITSFKTIVTDNAAISKDVVSWVKSRKSALSELMEVKDDGVEMKFYIKEGKDEDHVSEFLMFVNGLSKVTEGTNIEVNGKTRNFETVIVSLTGDIDLNQISKLTKKMNIPGGEHLEEKNKK</sequence>
<evidence type="ECO:0000313" key="2">
    <source>
        <dbReference type="EMBL" id="KFB02220.1"/>
    </source>
</evidence>
<comment type="caution">
    <text evidence="2">The sequence shown here is derived from an EMBL/GenBank/DDBJ whole genome shotgun (WGS) entry which is preliminary data.</text>
</comment>
<keyword evidence="3" id="KW-1185">Reference proteome</keyword>
<evidence type="ECO:0000256" key="1">
    <source>
        <dbReference type="SAM" id="SignalP"/>
    </source>
</evidence>
<name>A0A084TND4_9FLAO</name>
<dbReference type="Pfam" id="PF14060">
    <property type="entry name" value="DUF4252"/>
    <property type="match status" value="1"/>
</dbReference>
<evidence type="ECO:0000313" key="3">
    <source>
        <dbReference type="Proteomes" id="UP000028521"/>
    </source>
</evidence>
<dbReference type="OrthoDB" id="705638at2"/>
<feature type="signal peptide" evidence="1">
    <location>
        <begin position="1"/>
        <end position="21"/>
    </location>
</feature>
<dbReference type="RefSeq" id="WP_036117983.1">
    <property type="nucleotide sequence ID" value="NZ_BMET01000002.1"/>
</dbReference>
<dbReference type="AlphaFoldDB" id="A0A084TND4"/>
<reference evidence="2 3" key="1">
    <citation type="journal article" date="2014" name="Genome Announc.">
        <title>Draft Genome Sequence of the Algicidal Bacterium Mangrovimonas yunxiaonensis Strain LY01.</title>
        <authorList>
            <person name="Li Y."/>
            <person name="Zhu H."/>
            <person name="Li C."/>
            <person name="Zhang H."/>
            <person name="Chen Z."/>
            <person name="Zheng W."/>
            <person name="Xu H."/>
            <person name="Zheng T."/>
        </authorList>
    </citation>
    <scope>NUCLEOTIDE SEQUENCE [LARGE SCALE GENOMIC DNA]</scope>
    <source>
        <strain evidence="2 3">LY01</strain>
    </source>
</reference>
<evidence type="ECO:0008006" key="4">
    <source>
        <dbReference type="Google" id="ProtNLM"/>
    </source>
</evidence>
<dbReference type="EMBL" id="JPFK01000002">
    <property type="protein sequence ID" value="KFB02220.1"/>
    <property type="molecule type" value="Genomic_DNA"/>
</dbReference>
<dbReference type="eggNOG" id="ENOG502ZC31">
    <property type="taxonomic scope" value="Bacteria"/>
</dbReference>
<proteinExistence type="predicted"/>
<accession>A0A084TND4</accession>
<reference evidence="3" key="2">
    <citation type="submission" date="2014-07" db="EMBL/GenBank/DDBJ databases">
        <title>Genome sequence of Mangrovimonas yunxiaonensis.</title>
        <authorList>
            <person name="Li Y."/>
            <person name="Zheng T."/>
        </authorList>
    </citation>
    <scope>NUCLEOTIDE SEQUENCE [LARGE SCALE GENOMIC DNA]</scope>
    <source>
        <strain evidence="3">LY01</strain>
    </source>
</reference>
<dbReference type="STRING" id="1197477.IA57_00870"/>
<organism evidence="2 3">
    <name type="scientific">Mangrovimonas yunxiaonensis</name>
    <dbReference type="NCBI Taxonomy" id="1197477"/>
    <lineage>
        <taxon>Bacteria</taxon>
        <taxon>Pseudomonadati</taxon>
        <taxon>Bacteroidota</taxon>
        <taxon>Flavobacteriia</taxon>
        <taxon>Flavobacteriales</taxon>
        <taxon>Flavobacteriaceae</taxon>
        <taxon>Mangrovimonas</taxon>
    </lineage>
</organism>